<dbReference type="GO" id="GO:0003676">
    <property type="term" value="F:nucleic acid binding"/>
    <property type="evidence" value="ECO:0007669"/>
    <property type="project" value="InterPro"/>
</dbReference>
<evidence type="ECO:0000259" key="3">
    <source>
        <dbReference type="SMART" id="SM00892"/>
    </source>
</evidence>
<dbReference type="PANTHER" id="PTHR21472">
    <property type="entry name" value="ENDONUCLEASE DOMAIN-CONTAINING 1 PROTEIN ENDOD1"/>
    <property type="match status" value="1"/>
</dbReference>
<dbReference type="AlphaFoldDB" id="A0A7R5KQX4"/>
<sequence length="278" mass="31362">MMLWLLLLQVWASCLWLGHSEVVNPFASCPQYFYENTPPNNALLPQNPAWICQRYNNSYYYATLYDINRRIPVYSAYIYQPGPGTRRDEWMVEPQLIRNNLPKEMETEKTLSKNYNITSQQIGQNQAVNADYKNLTGLNRGHLNPNSHHNSNSSKYATFTLTNIVPQNSNLNGGAWNDYEQNTMANESKGCISNTTYVIVGVVPGNTSIANGRVNVPSHIWSSACCRMTSNKTKAWAAIVENKAKNITLLTLGKLEDQLTNLYGKGKVSLFHSACPRT</sequence>
<gene>
    <name evidence="5" type="primary">LOC120323675</name>
</gene>
<dbReference type="GO" id="GO:0016787">
    <property type="term" value="F:hydrolase activity"/>
    <property type="evidence" value="ECO:0007669"/>
    <property type="project" value="InterPro"/>
</dbReference>
<dbReference type="Pfam" id="PF01223">
    <property type="entry name" value="Endonuclease_NS"/>
    <property type="match status" value="1"/>
</dbReference>
<dbReference type="Gene3D" id="3.40.570.10">
    <property type="entry name" value="Extracellular Endonuclease, subunit A"/>
    <property type="match status" value="1"/>
</dbReference>
<reference evidence="5" key="1">
    <citation type="submission" date="2025-08" db="UniProtKB">
        <authorList>
            <consortium name="RefSeq"/>
        </authorList>
    </citation>
    <scope>IDENTIFICATION</scope>
    <source>
        <tissue evidence="5">Muscle</tissue>
    </source>
</reference>
<dbReference type="SMART" id="SM00477">
    <property type="entry name" value="NUC"/>
    <property type="match status" value="1"/>
</dbReference>
<evidence type="ECO:0000313" key="5">
    <source>
        <dbReference type="RefSeq" id="XP_039239417.1"/>
    </source>
</evidence>
<dbReference type="SUPFAM" id="SSF54060">
    <property type="entry name" value="His-Me finger endonucleases"/>
    <property type="match status" value="1"/>
</dbReference>
<evidence type="ECO:0000256" key="1">
    <source>
        <dbReference type="SAM" id="SignalP"/>
    </source>
</evidence>
<dbReference type="InterPro" id="IPR044925">
    <property type="entry name" value="His-Me_finger_sf"/>
</dbReference>
<dbReference type="InterPro" id="IPR001604">
    <property type="entry name" value="Endo_G_ENPP1-like_dom"/>
</dbReference>
<dbReference type="GeneID" id="120323675"/>
<evidence type="ECO:0000313" key="4">
    <source>
        <dbReference type="Proteomes" id="UP000504627"/>
    </source>
</evidence>
<feature type="domain" description="DNA/RNA non-specific endonuclease/pyrophosphatase/phosphodiesterase" evidence="3">
    <location>
        <begin position="57"/>
        <end position="265"/>
    </location>
</feature>
<dbReference type="PANTHER" id="PTHR21472:SF26">
    <property type="entry name" value="ENDONUCLEASE DOMAIN CONTAINING 1"/>
    <property type="match status" value="1"/>
</dbReference>
<name>A0A7R5KQX4_9PASS</name>
<dbReference type="Proteomes" id="UP000504627">
    <property type="component" value="Unplaced"/>
</dbReference>
<feature type="signal peptide" evidence="1">
    <location>
        <begin position="1"/>
        <end position="20"/>
    </location>
</feature>
<dbReference type="InterPro" id="IPR039015">
    <property type="entry name" value="ENDOD1"/>
</dbReference>
<accession>A0A7R5KQX4</accession>
<dbReference type="InterPro" id="IPR044929">
    <property type="entry name" value="DNA/RNA_non-sp_Endonuclease_sf"/>
</dbReference>
<feature type="domain" description="ENPP1-3/EXOG-like endonuclease/phosphodiesterase" evidence="2">
    <location>
        <begin position="58"/>
        <end position="270"/>
    </location>
</feature>
<dbReference type="InParanoid" id="A0A7R5KQX4"/>
<proteinExistence type="predicted"/>
<dbReference type="GO" id="GO:0046872">
    <property type="term" value="F:metal ion binding"/>
    <property type="evidence" value="ECO:0007669"/>
    <property type="project" value="InterPro"/>
</dbReference>
<feature type="chain" id="PRO_5031302486" evidence="1">
    <location>
        <begin position="21"/>
        <end position="278"/>
    </location>
</feature>
<dbReference type="RefSeq" id="XP_039239417.1">
    <property type="nucleotide sequence ID" value="XM_039383483.1"/>
</dbReference>
<evidence type="ECO:0000259" key="2">
    <source>
        <dbReference type="SMART" id="SM00477"/>
    </source>
</evidence>
<organism evidence="4 5">
    <name type="scientific">Pipra filicauda</name>
    <name type="common">Wire-tailed manakin</name>
    <dbReference type="NCBI Taxonomy" id="649802"/>
    <lineage>
        <taxon>Eukaryota</taxon>
        <taxon>Metazoa</taxon>
        <taxon>Chordata</taxon>
        <taxon>Craniata</taxon>
        <taxon>Vertebrata</taxon>
        <taxon>Euteleostomi</taxon>
        <taxon>Archelosauria</taxon>
        <taxon>Archosauria</taxon>
        <taxon>Dinosauria</taxon>
        <taxon>Saurischia</taxon>
        <taxon>Theropoda</taxon>
        <taxon>Coelurosauria</taxon>
        <taxon>Aves</taxon>
        <taxon>Neognathae</taxon>
        <taxon>Neoaves</taxon>
        <taxon>Telluraves</taxon>
        <taxon>Australaves</taxon>
        <taxon>Passeriformes</taxon>
        <taxon>Pipridae</taxon>
        <taxon>Pipra</taxon>
    </lineage>
</organism>
<protein>
    <submittedName>
        <fullName evidence="5">Endonuclease domain-containing 1 protein-like</fullName>
    </submittedName>
</protein>
<keyword evidence="1" id="KW-0732">Signal</keyword>
<keyword evidence="4" id="KW-1185">Reference proteome</keyword>
<dbReference type="SMART" id="SM00892">
    <property type="entry name" value="Endonuclease_NS"/>
    <property type="match status" value="1"/>
</dbReference>
<dbReference type="InterPro" id="IPR020821">
    <property type="entry name" value="ENPP1-3/EXOG-like_nuc-like"/>
</dbReference>